<feature type="domain" description="Glycolipid transfer protein" evidence="4">
    <location>
        <begin position="30"/>
        <end position="167"/>
    </location>
</feature>
<dbReference type="SUPFAM" id="SSF110004">
    <property type="entry name" value="Glycolipid transfer protein, GLTP"/>
    <property type="match status" value="1"/>
</dbReference>
<evidence type="ECO:0000256" key="3">
    <source>
        <dbReference type="ARBA" id="ARBA00023055"/>
    </source>
</evidence>
<comment type="caution">
    <text evidence="5">The sequence shown here is derived from an EMBL/GenBank/DDBJ whole genome shotgun (WGS) entry which is preliminary data.</text>
</comment>
<dbReference type="InterPro" id="IPR014830">
    <property type="entry name" value="Glycolipid_transfer_prot_dom"/>
</dbReference>
<dbReference type="EMBL" id="JARBHA010000011">
    <property type="protein sequence ID" value="KAJ9689353.1"/>
    <property type="molecule type" value="Genomic_DNA"/>
</dbReference>
<evidence type="ECO:0000256" key="2">
    <source>
        <dbReference type="ARBA" id="ARBA00022448"/>
    </source>
</evidence>
<dbReference type="AlphaFoldDB" id="A0AA38ZJ58"/>
<proteinExistence type="inferred from homology"/>
<accession>A0AA38ZJ58</accession>
<organism evidence="5 6">
    <name type="scientific">Vitis rotundifolia</name>
    <name type="common">Muscadine grape</name>
    <dbReference type="NCBI Taxonomy" id="103349"/>
    <lineage>
        <taxon>Eukaryota</taxon>
        <taxon>Viridiplantae</taxon>
        <taxon>Streptophyta</taxon>
        <taxon>Embryophyta</taxon>
        <taxon>Tracheophyta</taxon>
        <taxon>Spermatophyta</taxon>
        <taxon>Magnoliopsida</taxon>
        <taxon>eudicotyledons</taxon>
        <taxon>Gunneridae</taxon>
        <taxon>Pentapetalae</taxon>
        <taxon>rosids</taxon>
        <taxon>Vitales</taxon>
        <taxon>Vitaceae</taxon>
        <taxon>Viteae</taxon>
        <taxon>Vitis</taxon>
    </lineage>
</organism>
<dbReference type="FunFam" id="1.10.3520.10:FF:000005">
    <property type="entry name" value="Accelerated cell death 11"/>
    <property type="match status" value="1"/>
</dbReference>
<protein>
    <recommendedName>
        <fullName evidence="4">Glycolipid transfer protein domain-containing protein</fullName>
    </recommendedName>
</protein>
<gene>
    <name evidence="5" type="ORF">PVL29_014839</name>
</gene>
<comment type="similarity">
    <text evidence="1">Belongs to the GLTP family.</text>
</comment>
<evidence type="ECO:0000313" key="6">
    <source>
        <dbReference type="Proteomes" id="UP001168098"/>
    </source>
</evidence>
<dbReference type="PANTHER" id="PTHR10219">
    <property type="entry name" value="GLYCOLIPID TRANSFER PROTEIN-RELATED"/>
    <property type="match status" value="1"/>
</dbReference>
<name>A0AA38ZJ58_VITRO</name>
<keyword evidence="6" id="KW-1185">Reference proteome</keyword>
<reference evidence="5 6" key="1">
    <citation type="journal article" date="2023" name="BMC Biotechnol.">
        <title>Vitis rotundifolia cv Carlos genome sequencing.</title>
        <authorList>
            <person name="Huff M."/>
            <person name="Hulse-Kemp A."/>
            <person name="Scheffler B."/>
            <person name="Youngblood R."/>
            <person name="Simpson S."/>
            <person name="Babiker E."/>
            <person name="Staton M."/>
        </authorList>
    </citation>
    <scope>NUCLEOTIDE SEQUENCE [LARGE SCALE GENOMIC DNA]</scope>
    <source>
        <tissue evidence="5">Leaf</tissue>
    </source>
</reference>
<dbReference type="Gene3D" id="1.10.3520.10">
    <property type="entry name" value="Glycolipid transfer protein"/>
    <property type="match status" value="1"/>
</dbReference>
<evidence type="ECO:0000313" key="5">
    <source>
        <dbReference type="EMBL" id="KAJ9689353.1"/>
    </source>
</evidence>
<keyword evidence="2" id="KW-0813">Transport</keyword>
<evidence type="ECO:0000256" key="1">
    <source>
        <dbReference type="ARBA" id="ARBA00007148"/>
    </source>
</evidence>
<keyword evidence="3" id="KW-0445">Lipid transport</keyword>
<dbReference type="PANTHER" id="PTHR10219:SF43">
    <property type="entry name" value="GLYCOLIPID TRANSFER PROTEIN DOMAIN-CONTAINING PROTEIN"/>
    <property type="match status" value="1"/>
</dbReference>
<sequence>MAARDRPLTKIADAFIELAEYLNSPNPRLEVSQFARACRLVSPLIGFLGIAFKFAEIEFSAKVDNLMEASRYVSTLDAMIDREIGLNCAKSSNSNSRNLVRVKRSIDMLKVIFEQIIAKRGNSIMGPVSTAYQQVFAPYHGWAIRTAVSASLPTLPTKARLMKKLNENEATVNVQMQNFVVTSAPIIQYIENLFHSRVSGDEILGLI</sequence>
<dbReference type="Pfam" id="PF08718">
    <property type="entry name" value="GLTP"/>
    <property type="match status" value="1"/>
</dbReference>
<dbReference type="GO" id="GO:0005829">
    <property type="term" value="C:cytosol"/>
    <property type="evidence" value="ECO:0007669"/>
    <property type="project" value="TreeGrafter"/>
</dbReference>
<evidence type="ECO:0000259" key="4">
    <source>
        <dbReference type="Pfam" id="PF08718"/>
    </source>
</evidence>
<dbReference type="InterPro" id="IPR036497">
    <property type="entry name" value="GLTP_sf"/>
</dbReference>
<dbReference type="Proteomes" id="UP001168098">
    <property type="component" value="Unassembled WGS sequence"/>
</dbReference>
<dbReference type="GO" id="GO:1902388">
    <property type="term" value="F:ceramide 1-phosphate transfer activity"/>
    <property type="evidence" value="ECO:0007669"/>
    <property type="project" value="TreeGrafter"/>
</dbReference>
<dbReference type="GO" id="GO:0016020">
    <property type="term" value="C:membrane"/>
    <property type="evidence" value="ECO:0007669"/>
    <property type="project" value="TreeGrafter"/>
</dbReference>
<dbReference type="GO" id="GO:1902387">
    <property type="term" value="F:ceramide 1-phosphate binding"/>
    <property type="evidence" value="ECO:0007669"/>
    <property type="project" value="TreeGrafter"/>
</dbReference>